<protein>
    <submittedName>
        <fullName evidence="1">Uncharacterized protein</fullName>
    </submittedName>
</protein>
<dbReference type="AlphaFoldDB" id="A0A7U9KPE9"/>
<accession>A0A7U9KPE9</accession>
<sequence length="37" mass="4010">MTDMLEWKDRKVAMRACSAGTRSTGLEGALRAVLRAG</sequence>
<dbReference type="EMBL" id="BHZC01000001">
    <property type="protein sequence ID" value="GCD32353.1"/>
    <property type="molecule type" value="Genomic_DNA"/>
</dbReference>
<proteinExistence type="predicted"/>
<evidence type="ECO:0000313" key="2">
    <source>
        <dbReference type="Proteomes" id="UP000287830"/>
    </source>
</evidence>
<gene>
    <name evidence="1" type="ORF">OEIGOIKO_00065</name>
</gene>
<name>A0A7U9KPE9_9ACTN</name>
<organism evidence="1 2">
    <name type="scientific">Streptomyces chrestomyceticus JCM 4735</name>
    <dbReference type="NCBI Taxonomy" id="1306181"/>
    <lineage>
        <taxon>Bacteria</taxon>
        <taxon>Bacillati</taxon>
        <taxon>Actinomycetota</taxon>
        <taxon>Actinomycetes</taxon>
        <taxon>Kitasatosporales</taxon>
        <taxon>Streptomycetaceae</taxon>
        <taxon>Streptomyces</taxon>
    </lineage>
</organism>
<reference evidence="1 2" key="1">
    <citation type="submission" date="2018-11" db="EMBL/GenBank/DDBJ databases">
        <title>Whole genome sequence of Streptomyces chrestomyceticus NBRC 13444(T).</title>
        <authorList>
            <person name="Komaki H."/>
            <person name="Tamura T."/>
        </authorList>
    </citation>
    <scope>NUCLEOTIDE SEQUENCE [LARGE SCALE GENOMIC DNA]</scope>
    <source>
        <strain evidence="1 2">NBRC 13444</strain>
    </source>
</reference>
<dbReference type="Proteomes" id="UP000287830">
    <property type="component" value="Unassembled WGS sequence"/>
</dbReference>
<comment type="caution">
    <text evidence="1">The sequence shown here is derived from an EMBL/GenBank/DDBJ whole genome shotgun (WGS) entry which is preliminary data.</text>
</comment>
<evidence type="ECO:0000313" key="1">
    <source>
        <dbReference type="EMBL" id="GCD32353.1"/>
    </source>
</evidence>